<comment type="caution">
    <text evidence="2">The sequence shown here is derived from an EMBL/GenBank/DDBJ whole genome shotgun (WGS) entry which is preliminary data.</text>
</comment>
<keyword evidence="1" id="KW-0812">Transmembrane</keyword>
<evidence type="ECO:0000313" key="2">
    <source>
        <dbReference type="EMBL" id="KAF4688111.1"/>
    </source>
</evidence>
<dbReference type="InterPro" id="IPR003377">
    <property type="entry name" value="Cornichon"/>
</dbReference>
<evidence type="ECO:0000256" key="1">
    <source>
        <dbReference type="SAM" id="Phobius"/>
    </source>
</evidence>
<dbReference type="OrthoDB" id="434393at2759"/>
<feature type="transmembrane region" description="Helical" evidence="1">
    <location>
        <begin position="54"/>
        <end position="76"/>
    </location>
</feature>
<proteinExistence type="predicted"/>
<dbReference type="Pfam" id="PF03311">
    <property type="entry name" value="Cornichon"/>
    <property type="match status" value="1"/>
</dbReference>
<evidence type="ECO:0000313" key="3">
    <source>
        <dbReference type="Proteomes" id="UP000541610"/>
    </source>
</evidence>
<dbReference type="SMART" id="SM01398">
    <property type="entry name" value="Cornichon"/>
    <property type="match status" value="1"/>
</dbReference>
<accession>A0A7J6NYI9</accession>
<protein>
    <submittedName>
        <fullName evidence="2">Uncharacterized protein</fullName>
    </submittedName>
</protein>
<dbReference type="AlphaFoldDB" id="A0A7J6NYI9"/>
<dbReference type="EMBL" id="JABANP010000162">
    <property type="protein sequence ID" value="KAF4688111.1"/>
    <property type="molecule type" value="Genomic_DNA"/>
</dbReference>
<keyword evidence="1" id="KW-1133">Transmembrane helix</keyword>
<dbReference type="GO" id="GO:0016192">
    <property type="term" value="P:vesicle-mediated transport"/>
    <property type="evidence" value="ECO:0007669"/>
    <property type="project" value="InterPro"/>
</dbReference>
<feature type="transmembrane region" description="Helical" evidence="1">
    <location>
        <begin position="7"/>
        <end position="30"/>
    </location>
</feature>
<sequence>MIFYAVLYSWAYVALFVTTCALVCITVYMLGEFGDLESDYTNPIDFCNTANQQYFLFCAFDWIGIFIFLPFTAVMLRDYFTRRYLFESTLLFKGKKLEHHKNWSAFRLVFYVVFFVYIVFRLIQSIVAHGIDAKYTLVPYQ</sequence>
<name>A0A7J6NYI9_PEROL</name>
<gene>
    <name evidence="2" type="ORF">FOZ60_003173</name>
</gene>
<keyword evidence="1" id="KW-0472">Membrane</keyword>
<feature type="transmembrane region" description="Helical" evidence="1">
    <location>
        <begin position="108"/>
        <end position="131"/>
    </location>
</feature>
<dbReference type="Proteomes" id="UP000541610">
    <property type="component" value="Unassembled WGS sequence"/>
</dbReference>
<organism evidence="2 3">
    <name type="scientific">Perkinsus olseni</name>
    <name type="common">Perkinsus atlanticus</name>
    <dbReference type="NCBI Taxonomy" id="32597"/>
    <lineage>
        <taxon>Eukaryota</taxon>
        <taxon>Sar</taxon>
        <taxon>Alveolata</taxon>
        <taxon>Perkinsozoa</taxon>
        <taxon>Perkinsea</taxon>
        <taxon>Perkinsida</taxon>
        <taxon>Perkinsidae</taxon>
        <taxon>Perkinsus</taxon>
    </lineage>
</organism>
<reference evidence="2 3" key="1">
    <citation type="submission" date="2020-04" db="EMBL/GenBank/DDBJ databases">
        <title>Perkinsus olseni comparative genomics.</title>
        <authorList>
            <person name="Bogema D.R."/>
        </authorList>
    </citation>
    <scope>NUCLEOTIDE SEQUENCE [LARGE SCALE GENOMIC DNA]</scope>
    <source>
        <strain evidence="2">00978-12</strain>
    </source>
</reference>